<evidence type="ECO:0000313" key="4">
    <source>
        <dbReference type="Proteomes" id="UP000636709"/>
    </source>
</evidence>
<dbReference type="InterPro" id="IPR050231">
    <property type="entry name" value="Iron_ascorbate_oxido_reductase"/>
</dbReference>
<name>A0A835BHD6_9POAL</name>
<dbReference type="AlphaFoldDB" id="A0A835BHD6"/>
<dbReference type="InterPro" id="IPR005123">
    <property type="entry name" value="Oxoglu/Fe-dep_dioxygenase_dom"/>
</dbReference>
<comment type="caution">
    <text evidence="3">The sequence shown here is derived from an EMBL/GenBank/DDBJ whole genome shotgun (WGS) entry which is preliminary data.</text>
</comment>
<dbReference type="SUPFAM" id="SSF51197">
    <property type="entry name" value="Clavaminate synthase-like"/>
    <property type="match status" value="1"/>
</dbReference>
<gene>
    <name evidence="3" type="ORF">HU200_034703</name>
</gene>
<evidence type="ECO:0000259" key="2">
    <source>
        <dbReference type="PROSITE" id="PS51471"/>
    </source>
</evidence>
<evidence type="ECO:0000256" key="1">
    <source>
        <dbReference type="RuleBase" id="RU003682"/>
    </source>
</evidence>
<comment type="similarity">
    <text evidence="1">Belongs to the iron/ascorbate-dependent oxidoreductase family.</text>
</comment>
<proteinExistence type="inferred from homology"/>
<dbReference type="InterPro" id="IPR044861">
    <property type="entry name" value="IPNS-like_FE2OG_OXY"/>
</dbReference>
<dbReference type="InterPro" id="IPR027443">
    <property type="entry name" value="IPNS-like_sf"/>
</dbReference>
<accession>A0A835BHD6</accession>
<protein>
    <recommendedName>
        <fullName evidence="2">Fe2OG dioxygenase domain-containing protein</fullName>
    </recommendedName>
</protein>
<evidence type="ECO:0000313" key="3">
    <source>
        <dbReference type="EMBL" id="KAF8699432.1"/>
    </source>
</evidence>
<reference evidence="3" key="1">
    <citation type="submission" date="2020-07" db="EMBL/GenBank/DDBJ databases">
        <title>Genome sequence and genetic diversity analysis of an under-domesticated orphan crop, white fonio (Digitaria exilis).</title>
        <authorList>
            <person name="Bennetzen J.L."/>
            <person name="Chen S."/>
            <person name="Ma X."/>
            <person name="Wang X."/>
            <person name="Yssel A.E.J."/>
            <person name="Chaluvadi S.R."/>
            <person name="Johnson M."/>
            <person name="Gangashetty P."/>
            <person name="Hamidou F."/>
            <person name="Sanogo M.D."/>
            <person name="Zwaenepoel A."/>
            <person name="Wallace J."/>
            <person name="Van De Peer Y."/>
            <person name="Van Deynze A."/>
        </authorList>
    </citation>
    <scope>NUCLEOTIDE SEQUENCE</scope>
    <source>
        <tissue evidence="3">Leaves</tissue>
    </source>
</reference>
<keyword evidence="1" id="KW-0560">Oxidoreductase</keyword>
<dbReference type="PROSITE" id="PS51471">
    <property type="entry name" value="FE2OG_OXY"/>
    <property type="match status" value="1"/>
</dbReference>
<keyword evidence="1" id="KW-0479">Metal-binding</keyword>
<sequence length="335" mass="35678">MSNDMNGTIPKIDFAGIDPAAASPGDGDSRWATVRAAVMDALIEHGGFEAVMDDIVAPELRAAMLATGGAAESLFSLPPTTKARYTSEKPYLGYVSSSIPGMPYETFSIMDPLSPDVVPALAGLMWPDTGGDSSFCETMHAYTERVAVLEAMVRRMVLESVGATAEHVEEQSKATSLRLRISRYPAPGGAAAEGRVGLPAHRDTSFLSVLTQNDVDGLEVECGRGSGGWARPALSPCSFLILAGDMLKVLTNGRVYSPLHRVVISGEKTRYSCILFSNPKDDAVVRAVDGAVDAQHPAVYKAFGYAEFIAFCFTREQYRNPNKVEAFAAVGGVDG</sequence>
<feature type="domain" description="Fe2OG dioxygenase" evidence="2">
    <location>
        <begin position="173"/>
        <end position="279"/>
    </location>
</feature>
<dbReference type="OrthoDB" id="667131at2759"/>
<dbReference type="Proteomes" id="UP000636709">
    <property type="component" value="Unassembled WGS sequence"/>
</dbReference>
<dbReference type="GO" id="GO:0046872">
    <property type="term" value="F:metal ion binding"/>
    <property type="evidence" value="ECO:0007669"/>
    <property type="project" value="UniProtKB-KW"/>
</dbReference>
<dbReference type="Gene3D" id="2.60.120.330">
    <property type="entry name" value="B-lactam Antibiotic, Isopenicillin N Synthase, Chain"/>
    <property type="match status" value="1"/>
</dbReference>
<organism evidence="3 4">
    <name type="scientific">Digitaria exilis</name>
    <dbReference type="NCBI Taxonomy" id="1010633"/>
    <lineage>
        <taxon>Eukaryota</taxon>
        <taxon>Viridiplantae</taxon>
        <taxon>Streptophyta</taxon>
        <taxon>Embryophyta</taxon>
        <taxon>Tracheophyta</taxon>
        <taxon>Spermatophyta</taxon>
        <taxon>Magnoliopsida</taxon>
        <taxon>Liliopsida</taxon>
        <taxon>Poales</taxon>
        <taxon>Poaceae</taxon>
        <taxon>PACMAD clade</taxon>
        <taxon>Panicoideae</taxon>
        <taxon>Panicodae</taxon>
        <taxon>Paniceae</taxon>
        <taxon>Anthephorinae</taxon>
        <taxon>Digitaria</taxon>
    </lineage>
</organism>
<dbReference type="EMBL" id="JACEFO010001851">
    <property type="protein sequence ID" value="KAF8699432.1"/>
    <property type="molecule type" value="Genomic_DNA"/>
</dbReference>
<dbReference type="GO" id="GO:0016491">
    <property type="term" value="F:oxidoreductase activity"/>
    <property type="evidence" value="ECO:0007669"/>
    <property type="project" value="UniProtKB-KW"/>
</dbReference>
<keyword evidence="4" id="KW-1185">Reference proteome</keyword>
<dbReference type="Pfam" id="PF03171">
    <property type="entry name" value="2OG-FeII_Oxy"/>
    <property type="match status" value="1"/>
</dbReference>
<dbReference type="PANTHER" id="PTHR47990">
    <property type="entry name" value="2-OXOGLUTARATE (2OG) AND FE(II)-DEPENDENT OXYGENASE SUPERFAMILY PROTEIN-RELATED"/>
    <property type="match status" value="1"/>
</dbReference>
<keyword evidence="1" id="KW-0408">Iron</keyword>